<feature type="transmembrane region" description="Helical" evidence="7">
    <location>
        <begin position="20"/>
        <end position="37"/>
    </location>
</feature>
<dbReference type="InterPro" id="IPR027417">
    <property type="entry name" value="P-loop_NTPase"/>
</dbReference>
<dbReference type="GO" id="GO:0016887">
    <property type="term" value="F:ATP hydrolysis activity"/>
    <property type="evidence" value="ECO:0007669"/>
    <property type="project" value="InterPro"/>
</dbReference>
<keyword evidence="4" id="KW-0067">ATP-binding</keyword>
<dbReference type="InterPro" id="IPR003593">
    <property type="entry name" value="AAA+_ATPase"/>
</dbReference>
<gene>
    <name evidence="9" type="ORF">CPAV1605_1457</name>
</gene>
<evidence type="ECO:0000256" key="3">
    <source>
        <dbReference type="ARBA" id="ARBA00022741"/>
    </source>
</evidence>
<dbReference type="EMBL" id="CABVLZ010000008">
    <property type="protein sequence ID" value="VVU95702.1"/>
    <property type="molecule type" value="Genomic_DNA"/>
</dbReference>
<dbReference type="InterPro" id="IPR036640">
    <property type="entry name" value="ABC1_TM_sf"/>
</dbReference>
<dbReference type="Gene3D" id="3.40.50.300">
    <property type="entry name" value="P-loop containing nucleotide triphosphate hydrolases"/>
    <property type="match status" value="1"/>
</dbReference>
<evidence type="ECO:0000256" key="1">
    <source>
        <dbReference type="ARBA" id="ARBA00004141"/>
    </source>
</evidence>
<dbReference type="Pfam" id="PF00005">
    <property type="entry name" value="ABC_tran"/>
    <property type="match status" value="1"/>
</dbReference>
<dbReference type="GO" id="GO:0005524">
    <property type="term" value="F:ATP binding"/>
    <property type="evidence" value="ECO:0007669"/>
    <property type="project" value="UniProtKB-KW"/>
</dbReference>
<reference evidence="9" key="1">
    <citation type="submission" date="2019-09" db="EMBL/GenBank/DDBJ databases">
        <authorList>
            <person name="Needham M D."/>
        </authorList>
    </citation>
    <scope>NUCLEOTIDE SEQUENCE</scope>
</reference>
<dbReference type="SMART" id="SM00382">
    <property type="entry name" value="AAA"/>
    <property type="match status" value="1"/>
</dbReference>
<keyword evidence="2 7" id="KW-0812">Transmembrane</keyword>
<feature type="transmembrane region" description="Helical" evidence="7">
    <location>
        <begin position="116"/>
        <end position="138"/>
    </location>
</feature>
<proteinExistence type="predicted"/>
<dbReference type="AlphaFoldDB" id="A0A5E8CMC2"/>
<evidence type="ECO:0000256" key="2">
    <source>
        <dbReference type="ARBA" id="ARBA00022692"/>
    </source>
</evidence>
<accession>A0A5E8CMC2</accession>
<protein>
    <submittedName>
        <fullName evidence="9">ABC transporter</fullName>
    </submittedName>
</protein>
<comment type="subcellular location">
    <subcellularLocation>
        <location evidence="1">Membrane</location>
        <topology evidence="1">Multi-pass membrane protein</topology>
    </subcellularLocation>
</comment>
<dbReference type="SUPFAM" id="SSF52540">
    <property type="entry name" value="P-loop containing nucleoside triphosphate hydrolases"/>
    <property type="match status" value="1"/>
</dbReference>
<keyword evidence="3" id="KW-0547">Nucleotide-binding</keyword>
<evidence type="ECO:0000256" key="6">
    <source>
        <dbReference type="ARBA" id="ARBA00023136"/>
    </source>
</evidence>
<dbReference type="PROSITE" id="PS50893">
    <property type="entry name" value="ABC_TRANSPORTER_2"/>
    <property type="match status" value="1"/>
</dbReference>
<organism evidence="9">
    <name type="scientific">seawater metagenome</name>
    <dbReference type="NCBI Taxonomy" id="1561972"/>
    <lineage>
        <taxon>unclassified sequences</taxon>
        <taxon>metagenomes</taxon>
        <taxon>ecological metagenomes</taxon>
    </lineage>
</organism>
<dbReference type="InterPro" id="IPR003439">
    <property type="entry name" value="ABC_transporter-like_ATP-bd"/>
</dbReference>
<evidence type="ECO:0000256" key="7">
    <source>
        <dbReference type="SAM" id="Phobius"/>
    </source>
</evidence>
<dbReference type="PANTHER" id="PTHR24221">
    <property type="entry name" value="ATP-BINDING CASSETTE SUB-FAMILY B"/>
    <property type="match status" value="1"/>
</dbReference>
<dbReference type="GO" id="GO:0042626">
    <property type="term" value="F:ATPase-coupled transmembrane transporter activity"/>
    <property type="evidence" value="ECO:0007669"/>
    <property type="project" value="TreeGrafter"/>
</dbReference>
<dbReference type="InterPro" id="IPR039421">
    <property type="entry name" value="Type_1_exporter"/>
</dbReference>
<evidence type="ECO:0000256" key="4">
    <source>
        <dbReference type="ARBA" id="ARBA00022840"/>
    </source>
</evidence>
<evidence type="ECO:0000256" key="5">
    <source>
        <dbReference type="ARBA" id="ARBA00022989"/>
    </source>
</evidence>
<feature type="transmembrane region" description="Helical" evidence="7">
    <location>
        <begin position="226"/>
        <end position="249"/>
    </location>
</feature>
<keyword evidence="5 7" id="KW-1133">Transmembrane helix</keyword>
<feature type="transmembrane region" description="Helical" evidence="7">
    <location>
        <begin position="49"/>
        <end position="70"/>
    </location>
</feature>
<feature type="domain" description="ABC transporter" evidence="8">
    <location>
        <begin position="320"/>
        <end position="528"/>
    </location>
</feature>
<sequence>MEIFNVKSFIRDFFYLKYNAILIVGTILLSLHTYLVSVGINNKFHLKKILIIFTIFQVLGVVYFYLIRLISTKLHTFGYLYIFKNILKIRKLDLNAPIDPSLYVSIINFVSFFDDVIIVSGYLLPFIISFFLILSYIFKTVGMKCGIFFIITIIIQILILKFKMKSLTPDLYKFNDERNNFANLNSDIHINFEQILSLNMENEEIEKLKEFSSILPFYYRKGVNNMLTVFANFTLINMVYTFISTYYIFKFKENVNVLAYFLVLLIYIINSSLQIKNIFWSIFIYSYINNYYDEIKKNLGVFNIKNDDLRTIVPNINNTLQIRNLTLVLNDNIIYKNFNFNFELNKTYILIGKIGVGKSMLIKILFGIIKFQEGNIQLNNILLTPKNYDIWRENFNYVPQSAVIFNRSIEENLFYSSSNKEQVITLFKKVGIYTDIMDILNKSKKNKQLSGGQKQIIILSRILYSPKKIILLDEPTASLDSKSKEIVFKIINYLRNEKKTIILITHDKDILDLADEIIDIEDIKKKQN</sequence>
<evidence type="ECO:0000313" key="9">
    <source>
        <dbReference type="EMBL" id="VVU95702.1"/>
    </source>
</evidence>
<feature type="transmembrane region" description="Helical" evidence="7">
    <location>
        <begin position="261"/>
        <end position="288"/>
    </location>
</feature>
<dbReference type="PANTHER" id="PTHR24221:SF654">
    <property type="entry name" value="ATP-BINDING CASSETTE SUB-FAMILY B MEMBER 6"/>
    <property type="match status" value="1"/>
</dbReference>
<dbReference type="GO" id="GO:0016020">
    <property type="term" value="C:membrane"/>
    <property type="evidence" value="ECO:0007669"/>
    <property type="project" value="UniProtKB-SubCell"/>
</dbReference>
<dbReference type="CDD" id="cd03228">
    <property type="entry name" value="ABCC_MRP_Like"/>
    <property type="match status" value="1"/>
</dbReference>
<evidence type="ECO:0000259" key="8">
    <source>
        <dbReference type="PROSITE" id="PS50893"/>
    </source>
</evidence>
<dbReference type="SUPFAM" id="SSF90123">
    <property type="entry name" value="ABC transporter transmembrane region"/>
    <property type="match status" value="1"/>
</dbReference>
<keyword evidence="6 7" id="KW-0472">Membrane</keyword>
<feature type="transmembrane region" description="Helical" evidence="7">
    <location>
        <begin position="145"/>
        <end position="162"/>
    </location>
</feature>
<name>A0A5E8CMC2_9ZZZZ</name>